<proteinExistence type="predicted"/>
<dbReference type="EMBL" id="QYUJ01000028">
    <property type="protein sequence ID" value="RJF69448.1"/>
    <property type="molecule type" value="Genomic_DNA"/>
</dbReference>
<feature type="transmembrane region" description="Helical" evidence="1">
    <location>
        <begin position="66"/>
        <end position="81"/>
    </location>
</feature>
<gene>
    <name evidence="2" type="ORF">D3875_21005</name>
</gene>
<dbReference type="Proteomes" id="UP000286287">
    <property type="component" value="Unassembled WGS sequence"/>
</dbReference>
<protein>
    <recommendedName>
        <fullName evidence="4">MASE1 domain-containing protein</fullName>
    </recommendedName>
</protein>
<reference evidence="2 3" key="1">
    <citation type="submission" date="2018-09" db="EMBL/GenBank/DDBJ databases">
        <authorList>
            <person name="Zhu H."/>
        </authorList>
    </citation>
    <scope>NUCLEOTIDE SEQUENCE [LARGE SCALE GENOMIC DNA]</scope>
    <source>
        <strain evidence="2 3">K2S05-167</strain>
    </source>
</reference>
<accession>A0A418V0U4</accession>
<evidence type="ECO:0008006" key="4">
    <source>
        <dbReference type="Google" id="ProtNLM"/>
    </source>
</evidence>
<evidence type="ECO:0000313" key="2">
    <source>
        <dbReference type="EMBL" id="RJF69448.1"/>
    </source>
</evidence>
<name>A0A418V0U4_9DEIO</name>
<dbReference type="OrthoDB" id="9804951at2"/>
<sequence length="165" mass="18108">MRPEDRSLEYAAQAARSGLHGLLFVAVFIVLQRVSFLFQDAGGVSLWYLPAGLSLAYLMRSGRRNVGWVFVAIAGAGWLQSPVAVNHLAALFGTAAAWLGAELLRKWPGGTPGTSPCKKLWHCRWSRRLRGASRRWLALPRFFSDLNIPSWPAISSTGGSGTRWA</sequence>
<dbReference type="RefSeq" id="WP_147364155.1">
    <property type="nucleotide sequence ID" value="NZ_QYUJ01000028.1"/>
</dbReference>
<organism evidence="2 3">
    <name type="scientific">Deinococcus cavernae</name>
    <dbReference type="NCBI Taxonomy" id="2320857"/>
    <lineage>
        <taxon>Bacteria</taxon>
        <taxon>Thermotogati</taxon>
        <taxon>Deinococcota</taxon>
        <taxon>Deinococci</taxon>
        <taxon>Deinococcales</taxon>
        <taxon>Deinococcaceae</taxon>
        <taxon>Deinococcus</taxon>
    </lineage>
</organism>
<keyword evidence="3" id="KW-1185">Reference proteome</keyword>
<evidence type="ECO:0000313" key="3">
    <source>
        <dbReference type="Proteomes" id="UP000286287"/>
    </source>
</evidence>
<comment type="caution">
    <text evidence="2">The sequence shown here is derived from an EMBL/GenBank/DDBJ whole genome shotgun (WGS) entry which is preliminary data.</text>
</comment>
<keyword evidence="1" id="KW-0812">Transmembrane</keyword>
<feature type="transmembrane region" description="Helical" evidence="1">
    <location>
        <begin position="44"/>
        <end position="59"/>
    </location>
</feature>
<keyword evidence="1" id="KW-1133">Transmembrane helix</keyword>
<keyword evidence="1" id="KW-0472">Membrane</keyword>
<evidence type="ECO:0000256" key="1">
    <source>
        <dbReference type="SAM" id="Phobius"/>
    </source>
</evidence>
<dbReference type="AlphaFoldDB" id="A0A418V0U4"/>